<accession>A0A317EXF8</accession>
<feature type="domain" description="T6SS Phospholipase effector Tle1-like catalytic" evidence="1">
    <location>
        <begin position="2"/>
        <end position="266"/>
    </location>
</feature>
<gene>
    <name evidence="2" type="ORF">DF947_20115</name>
</gene>
<sequence>MKRIVICCDGTWNAPGDTESGVPIKTNVQKIFESVCNIDENGILQIKHYIEGVGTSGSKLRNILDGATGRGIDDNILNAYKFLVWNYVKGDEIYLFGFSRGAYTARSLAGLVRSCGIIRNDDLNLINEAYSHYRNRDDKDWKPNGEKSIDFRNKYSTEASVKFIGVWDTVGSLGIPLSLFSLLNSKKYHFHDTTLSSYVDYAYHALAIDEKRKSFKPTLWLQSKNAINRKVPQVLEQRWFTGVHSNIGGGYPDSGLSDVSLNWIVQKALGVGLGLDKAYTETHVNPDLNGKLYNSSVFPFNLVKASKRIISKFGAYNATLEPAVVKRWNLDESYKPSNLEHIMNNPAELKAFGITGDGV</sequence>
<proteinExistence type="predicted"/>
<dbReference type="OrthoDB" id="4378831at2"/>
<protein>
    <submittedName>
        <fullName evidence="2">DUF2235 domain-containing protein</fullName>
    </submittedName>
</protein>
<evidence type="ECO:0000313" key="2">
    <source>
        <dbReference type="EMBL" id="PWS29896.1"/>
    </source>
</evidence>
<comment type="caution">
    <text evidence="2">The sequence shown here is derived from an EMBL/GenBank/DDBJ whole genome shotgun (WGS) entry which is preliminary data.</text>
</comment>
<reference evidence="3" key="1">
    <citation type="submission" date="2018-05" db="EMBL/GenBank/DDBJ databases">
        <title>Pedobacter paludis sp. nov., isolated from wetland soil.</title>
        <authorList>
            <person name="Zhang Y."/>
        </authorList>
    </citation>
    <scope>NUCLEOTIDE SEQUENCE [LARGE SCALE GENOMIC DNA]</scope>
    <source>
        <strain evidence="3">R-8</strain>
    </source>
</reference>
<evidence type="ECO:0000259" key="1">
    <source>
        <dbReference type="Pfam" id="PF09994"/>
    </source>
</evidence>
<dbReference type="Proteomes" id="UP000245391">
    <property type="component" value="Unassembled WGS sequence"/>
</dbReference>
<dbReference type="PANTHER" id="PTHR33840:SF1">
    <property type="entry name" value="TLE1 PHOSPHOLIPASE DOMAIN-CONTAINING PROTEIN"/>
    <property type="match status" value="1"/>
</dbReference>
<keyword evidence="3" id="KW-1185">Reference proteome</keyword>
<dbReference type="EMBL" id="QGNY01000009">
    <property type="protein sequence ID" value="PWS29896.1"/>
    <property type="molecule type" value="Genomic_DNA"/>
</dbReference>
<evidence type="ECO:0000313" key="3">
    <source>
        <dbReference type="Proteomes" id="UP000245391"/>
    </source>
</evidence>
<dbReference type="AlphaFoldDB" id="A0A317EXF8"/>
<name>A0A317EXF8_9SPHI</name>
<dbReference type="RefSeq" id="WP_109932353.1">
    <property type="nucleotide sequence ID" value="NZ_QGNY01000009.1"/>
</dbReference>
<dbReference type="PANTHER" id="PTHR33840">
    <property type="match status" value="1"/>
</dbReference>
<organism evidence="2 3">
    <name type="scientific">Pedobacter paludis</name>
    <dbReference type="NCBI Taxonomy" id="2203212"/>
    <lineage>
        <taxon>Bacteria</taxon>
        <taxon>Pseudomonadati</taxon>
        <taxon>Bacteroidota</taxon>
        <taxon>Sphingobacteriia</taxon>
        <taxon>Sphingobacteriales</taxon>
        <taxon>Sphingobacteriaceae</taxon>
        <taxon>Pedobacter</taxon>
    </lineage>
</organism>
<dbReference type="InterPro" id="IPR018712">
    <property type="entry name" value="Tle1-like_cat"/>
</dbReference>
<dbReference type="Pfam" id="PF09994">
    <property type="entry name" value="T6SS_Tle1-like_cat"/>
    <property type="match status" value="1"/>
</dbReference>